<accession>A0A0L0FQE8</accession>
<feature type="compositionally biased region" description="Polar residues" evidence="1">
    <location>
        <begin position="355"/>
        <end position="366"/>
    </location>
</feature>
<organism evidence="2 3">
    <name type="scientific">Sphaeroforma arctica JP610</name>
    <dbReference type="NCBI Taxonomy" id="667725"/>
    <lineage>
        <taxon>Eukaryota</taxon>
        <taxon>Ichthyosporea</taxon>
        <taxon>Ichthyophonida</taxon>
        <taxon>Sphaeroforma</taxon>
    </lineage>
</organism>
<gene>
    <name evidence="2" type="ORF">SARC_08584</name>
</gene>
<proteinExistence type="predicted"/>
<evidence type="ECO:0000313" key="2">
    <source>
        <dbReference type="EMBL" id="KNC79010.1"/>
    </source>
</evidence>
<feature type="compositionally biased region" description="Low complexity" evidence="1">
    <location>
        <begin position="86"/>
        <end position="96"/>
    </location>
</feature>
<feature type="region of interest" description="Disordered" evidence="1">
    <location>
        <begin position="67"/>
        <end position="108"/>
    </location>
</feature>
<dbReference type="Proteomes" id="UP000054560">
    <property type="component" value="Unassembled WGS sequence"/>
</dbReference>
<dbReference type="GeneID" id="25909088"/>
<dbReference type="AlphaFoldDB" id="A0A0L0FQE8"/>
<dbReference type="EMBL" id="KQ242381">
    <property type="protein sequence ID" value="KNC79010.1"/>
    <property type="molecule type" value="Genomic_DNA"/>
</dbReference>
<keyword evidence="3" id="KW-1185">Reference proteome</keyword>
<evidence type="ECO:0000256" key="1">
    <source>
        <dbReference type="SAM" id="MobiDB-lite"/>
    </source>
</evidence>
<protein>
    <submittedName>
        <fullName evidence="2">Uncharacterized protein</fullName>
    </submittedName>
</protein>
<sequence>MLGVQLSVISPRDLEPLRMLYRTALNENAAIENLEVMTKDGQLVMFCLPSRVLEFLAEQLAPLPHVHTTKPPVNNKPGTSTSAHPAGANNATTNTNPKSNGFTPAGRGANYNADATAIPNANAMNNGKGPVNLLSPGPGMPFQPTPSPTQANNASSLHWNGTLRWNQIEYPHMCALSARFVNGAKNTQAFPLDRLPQNLEITTVHARDQLGIEPQAELKANGFIVMHGLSTIPPEEKRVNDLRLETIKSRLSVNDCYGYVQLPANPENKDLLILALLAGGRLNLFGLVIPSLNSGQSIFRTANMVTPQQIGTQGTMGMSPTLGLARGQQTPTPAQTQAHTQAQVQAQAQMLHNRQMGSPMTSNQATQQQHQQQQQQMMYGRHMQ</sequence>
<feature type="compositionally biased region" description="Low complexity" evidence="1">
    <location>
        <begin position="367"/>
        <end position="376"/>
    </location>
</feature>
<name>A0A0L0FQE8_9EUKA</name>
<reference evidence="2 3" key="1">
    <citation type="submission" date="2011-02" db="EMBL/GenBank/DDBJ databases">
        <title>The Genome Sequence of Sphaeroforma arctica JP610.</title>
        <authorList>
            <consortium name="The Broad Institute Genome Sequencing Platform"/>
            <person name="Russ C."/>
            <person name="Cuomo C."/>
            <person name="Young S.K."/>
            <person name="Zeng Q."/>
            <person name="Gargeya S."/>
            <person name="Alvarado L."/>
            <person name="Berlin A."/>
            <person name="Chapman S.B."/>
            <person name="Chen Z."/>
            <person name="Freedman E."/>
            <person name="Gellesch M."/>
            <person name="Goldberg J."/>
            <person name="Griggs A."/>
            <person name="Gujja S."/>
            <person name="Heilman E."/>
            <person name="Heiman D."/>
            <person name="Howarth C."/>
            <person name="Mehta T."/>
            <person name="Neiman D."/>
            <person name="Pearson M."/>
            <person name="Roberts A."/>
            <person name="Saif S."/>
            <person name="Shea T."/>
            <person name="Shenoy N."/>
            <person name="Sisk P."/>
            <person name="Stolte C."/>
            <person name="Sykes S."/>
            <person name="White J."/>
            <person name="Yandava C."/>
            <person name="Burger G."/>
            <person name="Gray M.W."/>
            <person name="Holland P.W.H."/>
            <person name="King N."/>
            <person name="Lang F.B.F."/>
            <person name="Roger A.J."/>
            <person name="Ruiz-Trillo I."/>
            <person name="Haas B."/>
            <person name="Nusbaum C."/>
            <person name="Birren B."/>
        </authorList>
    </citation>
    <scope>NUCLEOTIDE SEQUENCE [LARGE SCALE GENOMIC DNA]</scope>
    <source>
        <strain evidence="2 3">JP610</strain>
    </source>
</reference>
<dbReference type="RefSeq" id="XP_014152912.1">
    <property type="nucleotide sequence ID" value="XM_014297437.1"/>
</dbReference>
<evidence type="ECO:0000313" key="3">
    <source>
        <dbReference type="Proteomes" id="UP000054560"/>
    </source>
</evidence>
<feature type="region of interest" description="Disordered" evidence="1">
    <location>
        <begin position="355"/>
        <end position="384"/>
    </location>
</feature>